<dbReference type="PANTHER" id="PTHR10828">
    <property type="entry name" value="M-PHASE INDUCER PHOSPHATASE DUAL SPECIFICITY PHOSPHATASE CDC25"/>
    <property type="match status" value="1"/>
</dbReference>
<dbReference type="PANTHER" id="PTHR10828:SF50">
    <property type="entry name" value="REDUCTASE (ARC2), PUTATIVE (AFU_ORTHOLOGUE AFUA_6G13400)-RELATED"/>
    <property type="match status" value="1"/>
</dbReference>
<dbReference type="Gene3D" id="3.40.250.10">
    <property type="entry name" value="Rhodanese-like domain"/>
    <property type="match status" value="1"/>
</dbReference>
<protein>
    <recommendedName>
        <fullName evidence="2">Rhodanese domain-containing protein</fullName>
    </recommendedName>
</protein>
<organism evidence="3 4">
    <name type="scientific">Exophiala bonariae</name>
    <dbReference type="NCBI Taxonomy" id="1690606"/>
    <lineage>
        <taxon>Eukaryota</taxon>
        <taxon>Fungi</taxon>
        <taxon>Dikarya</taxon>
        <taxon>Ascomycota</taxon>
        <taxon>Pezizomycotina</taxon>
        <taxon>Eurotiomycetes</taxon>
        <taxon>Chaetothyriomycetidae</taxon>
        <taxon>Chaetothyriales</taxon>
        <taxon>Herpotrichiellaceae</taxon>
        <taxon>Exophiala</taxon>
    </lineage>
</organism>
<dbReference type="GeneID" id="89975426"/>
<gene>
    <name evidence="3" type="ORF">LTR84_007260</name>
</gene>
<evidence type="ECO:0000313" key="4">
    <source>
        <dbReference type="Proteomes" id="UP001358417"/>
    </source>
</evidence>
<dbReference type="AlphaFoldDB" id="A0AAV9N2P0"/>
<dbReference type="GO" id="GO:0005634">
    <property type="term" value="C:nucleus"/>
    <property type="evidence" value="ECO:0007669"/>
    <property type="project" value="TreeGrafter"/>
</dbReference>
<dbReference type="SMART" id="SM00450">
    <property type="entry name" value="RHOD"/>
    <property type="match status" value="1"/>
</dbReference>
<evidence type="ECO:0000256" key="1">
    <source>
        <dbReference type="SAM" id="MobiDB-lite"/>
    </source>
</evidence>
<proteinExistence type="predicted"/>
<dbReference type="InterPro" id="IPR036873">
    <property type="entry name" value="Rhodanese-like_dom_sf"/>
</dbReference>
<name>A0AAV9N2P0_9EURO</name>
<evidence type="ECO:0000313" key="3">
    <source>
        <dbReference type="EMBL" id="KAK5046906.1"/>
    </source>
</evidence>
<evidence type="ECO:0000259" key="2">
    <source>
        <dbReference type="PROSITE" id="PS50206"/>
    </source>
</evidence>
<dbReference type="EMBL" id="JAVRRD010000028">
    <property type="protein sequence ID" value="KAK5046906.1"/>
    <property type="molecule type" value="Genomic_DNA"/>
</dbReference>
<dbReference type="Proteomes" id="UP001358417">
    <property type="component" value="Unassembled WGS sequence"/>
</dbReference>
<dbReference type="RefSeq" id="XP_064702479.1">
    <property type="nucleotide sequence ID" value="XM_064850813.1"/>
</dbReference>
<dbReference type="InterPro" id="IPR001763">
    <property type="entry name" value="Rhodanese-like_dom"/>
</dbReference>
<dbReference type="PROSITE" id="PS50206">
    <property type="entry name" value="RHODANESE_3"/>
    <property type="match status" value="1"/>
</dbReference>
<feature type="domain" description="Rhodanese" evidence="2">
    <location>
        <begin position="43"/>
        <end position="151"/>
    </location>
</feature>
<comment type="caution">
    <text evidence="3">The sequence shown here is derived from an EMBL/GenBank/DDBJ whole genome shotgun (WGS) entry which is preliminary data.</text>
</comment>
<reference evidence="3 4" key="1">
    <citation type="submission" date="2023-08" db="EMBL/GenBank/DDBJ databases">
        <title>Black Yeasts Isolated from many extreme environments.</title>
        <authorList>
            <person name="Coleine C."/>
            <person name="Stajich J.E."/>
            <person name="Selbmann L."/>
        </authorList>
    </citation>
    <scope>NUCLEOTIDE SEQUENCE [LARGE SCALE GENOMIC DNA]</scope>
    <source>
        <strain evidence="3 4">CCFEE 5792</strain>
    </source>
</reference>
<sequence>MSVLDAGQEDTPWQAKFPTPRTKEPGAITRDELLARFESGEKGGQDFLLVDVRRTDHEGGTITHSTNLPAQTLYYSIPSIYNLLQSGKIPLVIFYCGTSRGRGTRTAAWFNDFIEDQRKAGSESDDGFMIQSVILKGGIKGWVNAGEEYQKWMTAFEPDYWTQFADLRL</sequence>
<dbReference type="GO" id="GO:0005737">
    <property type="term" value="C:cytoplasm"/>
    <property type="evidence" value="ECO:0007669"/>
    <property type="project" value="TreeGrafter"/>
</dbReference>
<dbReference type="Pfam" id="PF00581">
    <property type="entry name" value="Rhodanese"/>
    <property type="match status" value="1"/>
</dbReference>
<dbReference type="GO" id="GO:0004725">
    <property type="term" value="F:protein tyrosine phosphatase activity"/>
    <property type="evidence" value="ECO:0007669"/>
    <property type="project" value="TreeGrafter"/>
</dbReference>
<feature type="region of interest" description="Disordered" evidence="1">
    <location>
        <begin position="1"/>
        <end position="25"/>
    </location>
</feature>
<accession>A0AAV9N2P0</accession>
<dbReference type="SUPFAM" id="SSF52821">
    <property type="entry name" value="Rhodanese/Cell cycle control phosphatase"/>
    <property type="match status" value="1"/>
</dbReference>
<keyword evidence="4" id="KW-1185">Reference proteome</keyword>